<dbReference type="EMBL" id="CM047741">
    <property type="protein sequence ID" value="KAJ0038022.1"/>
    <property type="molecule type" value="Genomic_DNA"/>
</dbReference>
<name>A0ACC0YJ04_9ROSI</name>
<gene>
    <name evidence="1" type="ORF">Pint_22386</name>
</gene>
<protein>
    <submittedName>
        <fullName evidence="1">Uncharacterized protein</fullName>
    </submittedName>
</protein>
<accession>A0ACC0YJ04</accession>
<evidence type="ECO:0000313" key="1">
    <source>
        <dbReference type="EMBL" id="KAJ0038022.1"/>
    </source>
</evidence>
<proteinExistence type="predicted"/>
<keyword evidence="2" id="KW-1185">Reference proteome</keyword>
<reference evidence="2" key="1">
    <citation type="journal article" date="2023" name="G3 (Bethesda)">
        <title>Genome assembly and association tests identify interacting loci associated with vigor, precocity, and sex in interspecific pistachio rootstocks.</title>
        <authorList>
            <person name="Palmer W."/>
            <person name="Jacygrad E."/>
            <person name="Sagayaradj S."/>
            <person name="Cavanaugh K."/>
            <person name="Han R."/>
            <person name="Bertier L."/>
            <person name="Beede B."/>
            <person name="Kafkas S."/>
            <person name="Golino D."/>
            <person name="Preece J."/>
            <person name="Michelmore R."/>
        </authorList>
    </citation>
    <scope>NUCLEOTIDE SEQUENCE [LARGE SCALE GENOMIC DNA]</scope>
</reference>
<sequence>MFAVLVPEQPELWSEEFIGQRIWVTVDEARNLCQHWWMNEALDVLVERCTSSGTHEEEIPLFARQNSASQLIVASPEIENSYNMDIEPDNSNIEHITHDGTNGWSQKVTKLK</sequence>
<organism evidence="1 2">
    <name type="scientific">Pistacia integerrima</name>
    <dbReference type="NCBI Taxonomy" id="434235"/>
    <lineage>
        <taxon>Eukaryota</taxon>
        <taxon>Viridiplantae</taxon>
        <taxon>Streptophyta</taxon>
        <taxon>Embryophyta</taxon>
        <taxon>Tracheophyta</taxon>
        <taxon>Spermatophyta</taxon>
        <taxon>Magnoliopsida</taxon>
        <taxon>eudicotyledons</taxon>
        <taxon>Gunneridae</taxon>
        <taxon>Pentapetalae</taxon>
        <taxon>rosids</taxon>
        <taxon>malvids</taxon>
        <taxon>Sapindales</taxon>
        <taxon>Anacardiaceae</taxon>
        <taxon>Pistacia</taxon>
    </lineage>
</organism>
<evidence type="ECO:0000313" key="2">
    <source>
        <dbReference type="Proteomes" id="UP001163603"/>
    </source>
</evidence>
<comment type="caution">
    <text evidence="1">The sequence shown here is derived from an EMBL/GenBank/DDBJ whole genome shotgun (WGS) entry which is preliminary data.</text>
</comment>
<dbReference type="Proteomes" id="UP001163603">
    <property type="component" value="Chromosome 6"/>
</dbReference>